<dbReference type="SUPFAM" id="SSF50923">
    <property type="entry name" value="Hemopexin-like domain"/>
    <property type="match status" value="1"/>
</dbReference>
<dbReference type="PROSITE" id="PS51642">
    <property type="entry name" value="HEMOPEXIN_2"/>
    <property type="match status" value="1"/>
</dbReference>
<keyword evidence="1" id="KW-1133">Transmembrane helix</keyword>
<dbReference type="KEGG" id="taa:NMY3_00986"/>
<organism evidence="2 3">
    <name type="scientific">Candidatus Nitrosocosmicus oleophilus</name>
    <dbReference type="NCBI Taxonomy" id="1353260"/>
    <lineage>
        <taxon>Archaea</taxon>
        <taxon>Nitrososphaerota</taxon>
        <taxon>Nitrososphaeria</taxon>
        <taxon>Nitrososphaerales</taxon>
        <taxon>Nitrososphaeraceae</taxon>
        <taxon>Candidatus Nitrosocosmicus</taxon>
    </lineage>
</organism>
<dbReference type="InterPro" id="IPR018487">
    <property type="entry name" value="Hemopexin-like_repeat"/>
</dbReference>
<feature type="transmembrane region" description="Helical" evidence="1">
    <location>
        <begin position="6"/>
        <end position="24"/>
    </location>
</feature>
<sequence>MWYQKYFLFLSVLAIMSLILPFKVPIKGSLAQNFTSNIDASFLSEEDNKLYLLKGDQYVRLTFYVGQGATMDSGYPQPISNWVDPPDS</sequence>
<dbReference type="SMART" id="SM00120">
    <property type="entry name" value="HX"/>
    <property type="match status" value="1"/>
</dbReference>
<protein>
    <submittedName>
        <fullName evidence="2">Hemopexin</fullName>
    </submittedName>
</protein>
<gene>
    <name evidence="2" type="ORF">NMY3_00986</name>
</gene>
<keyword evidence="1" id="KW-0472">Membrane</keyword>
<dbReference type="AlphaFoldDB" id="A0A654LY72"/>
<evidence type="ECO:0000313" key="3">
    <source>
        <dbReference type="Proteomes" id="UP000058925"/>
    </source>
</evidence>
<name>A0A654LY72_9ARCH</name>
<keyword evidence="3" id="KW-1185">Reference proteome</keyword>
<dbReference type="Proteomes" id="UP000058925">
    <property type="component" value="Chromosome"/>
</dbReference>
<accession>A0A654LY72</accession>
<evidence type="ECO:0000256" key="1">
    <source>
        <dbReference type="SAM" id="Phobius"/>
    </source>
</evidence>
<dbReference type="Pfam" id="PF00045">
    <property type="entry name" value="Hemopexin"/>
    <property type="match status" value="1"/>
</dbReference>
<dbReference type="EMBL" id="CP012850">
    <property type="protein sequence ID" value="ALI35191.1"/>
    <property type="molecule type" value="Genomic_DNA"/>
</dbReference>
<reference evidence="3" key="1">
    <citation type="submission" date="2015-10" db="EMBL/GenBank/DDBJ databases">
        <title>Niche specialization of a soil ammonia-oxidizing archaeon, Candidatus Nitrosocosmicus oleophilus.</title>
        <authorList>
            <person name="Jung M.-Y."/>
            <person name="Rhee S.-K."/>
        </authorList>
    </citation>
    <scope>NUCLEOTIDE SEQUENCE [LARGE SCALE GENOMIC DNA]</scope>
    <source>
        <strain evidence="3">MY3</strain>
    </source>
</reference>
<keyword evidence="1" id="KW-0812">Transmembrane</keyword>
<dbReference type="InterPro" id="IPR036375">
    <property type="entry name" value="Hemopexin-like_dom_sf"/>
</dbReference>
<dbReference type="Gene3D" id="2.110.10.10">
    <property type="entry name" value="Hemopexin-like domain"/>
    <property type="match status" value="1"/>
</dbReference>
<evidence type="ECO:0000313" key="2">
    <source>
        <dbReference type="EMBL" id="ALI35191.1"/>
    </source>
</evidence>
<proteinExistence type="predicted"/>